<sequence>MFIAQKVSSCVRKQVLSMQEAESNERFRLSRRQLLQQSLAAAAATVLSQLGVSALSQSSALEPSWAVNRTLSSASGTVNKDPESLLRWALPMNNQSLRQLQAELEAAVRELRQKKWPQIGDHVRKSSLLVQRQADKLLADIPESKRAESQQTLGTMQSMIESLQSFVDAKDGEKFESLARDTLRQVGLLEELSVKEFPFQVPEEYSHLPQLLGRGTVEIILRKSGENGSPKQFDIDGNLYDKARLVLVIDGYSAPVTGGNFMDLVSRGFYDGLRIIRSDGFVVQAGDPEPDGKVHGFIDAKTGETRTIPLEIFAKGDTMPLYGMTLEDDGRGGQATVLPLTAYGSLCFARNEFEANSGSSQFFWFLFEPDLTPAGRNLLDGRFAVFGYTTEGAFFLRDIKVGDVIESAKVIQGMENLRQPTV</sequence>
<evidence type="ECO:0000259" key="5">
    <source>
        <dbReference type="PROSITE" id="PS50072"/>
    </source>
</evidence>
<dbReference type="PROSITE" id="PS51318">
    <property type="entry name" value="TAT"/>
    <property type="match status" value="1"/>
</dbReference>
<dbReference type="SUPFAM" id="SSF101112">
    <property type="entry name" value="Oxygen-evolving enhancer protein 3"/>
    <property type="match status" value="1"/>
</dbReference>
<feature type="domain" description="PPIase cyclophilin-type" evidence="5">
    <location>
        <begin position="232"/>
        <end position="422"/>
    </location>
</feature>
<evidence type="ECO:0000313" key="7">
    <source>
        <dbReference type="Proteomes" id="UP000530660"/>
    </source>
</evidence>
<dbReference type="EC" id="5.2.1.8" evidence="1"/>
<dbReference type="InterPro" id="IPR048563">
    <property type="entry name" value="CYP38_PsbQ-like"/>
</dbReference>
<evidence type="ECO:0000256" key="3">
    <source>
        <dbReference type="ARBA" id="ARBA00023110"/>
    </source>
</evidence>
<dbReference type="EMBL" id="VWRR01000010">
    <property type="protein sequence ID" value="KAF6002327.1"/>
    <property type="molecule type" value="Genomic_DNA"/>
</dbReference>
<dbReference type="InterPro" id="IPR006311">
    <property type="entry name" value="TAT_signal"/>
</dbReference>
<dbReference type="InterPro" id="IPR002130">
    <property type="entry name" value="Cyclophilin-type_PPIase_dom"/>
</dbReference>
<proteinExistence type="predicted"/>
<dbReference type="InterPro" id="IPR029000">
    <property type="entry name" value="Cyclophilin-like_dom_sf"/>
</dbReference>
<evidence type="ECO:0000256" key="2">
    <source>
        <dbReference type="ARBA" id="ARBA00023078"/>
    </source>
</evidence>
<keyword evidence="2" id="KW-0793">Thylakoid</keyword>
<comment type="caution">
    <text evidence="6">The sequence shown here is derived from an EMBL/GenBank/DDBJ whole genome shotgun (WGS) entry which is preliminary data.</text>
</comment>
<dbReference type="SUPFAM" id="SSF50891">
    <property type="entry name" value="Cyclophilin-like"/>
    <property type="match status" value="1"/>
</dbReference>
<dbReference type="AlphaFoldDB" id="A0A7J7IIK0"/>
<dbReference type="InterPro" id="IPR023222">
    <property type="entry name" value="PsbQ-like_dom_sf"/>
</dbReference>
<reference evidence="6 7" key="1">
    <citation type="journal article" date="2020" name="J. Phycol.">
        <title>Comparative genome analysis reveals Cyanidiococcus gen. nov., a new extremophilic red algal genus sister to Cyanidioschyzon (Cyanidioschyzonaceae, Rhodophyta).</title>
        <authorList>
            <person name="Liu S.-L."/>
            <person name="Chiang Y.-R."/>
            <person name="Yoon H.S."/>
            <person name="Fu H.-Y."/>
        </authorList>
    </citation>
    <scope>NUCLEOTIDE SEQUENCE [LARGE SCALE GENOMIC DNA]</scope>
    <source>
        <strain evidence="6 7">THAL066</strain>
    </source>
</reference>
<dbReference type="InterPro" id="IPR044665">
    <property type="entry name" value="E_coli_cyclophilin_A-like"/>
</dbReference>
<keyword evidence="4" id="KW-0413">Isomerase</keyword>
<keyword evidence="7" id="KW-1185">Reference proteome</keyword>
<evidence type="ECO:0000256" key="4">
    <source>
        <dbReference type="ARBA" id="ARBA00023235"/>
    </source>
</evidence>
<dbReference type="OrthoDB" id="1735926at2759"/>
<dbReference type="Pfam" id="PF21329">
    <property type="entry name" value="CYP38_PsbQ-like"/>
    <property type="match status" value="1"/>
</dbReference>
<dbReference type="GO" id="GO:0003755">
    <property type="term" value="F:peptidyl-prolyl cis-trans isomerase activity"/>
    <property type="evidence" value="ECO:0007669"/>
    <property type="project" value="UniProtKB-KW"/>
</dbReference>
<organism evidence="6 7">
    <name type="scientific">Cyanidiococcus yangmingshanensis</name>
    <dbReference type="NCBI Taxonomy" id="2690220"/>
    <lineage>
        <taxon>Eukaryota</taxon>
        <taxon>Rhodophyta</taxon>
        <taxon>Bangiophyceae</taxon>
        <taxon>Cyanidiales</taxon>
        <taxon>Cyanidiaceae</taxon>
        <taxon>Cyanidiococcus</taxon>
    </lineage>
</organism>
<dbReference type="Proteomes" id="UP000530660">
    <property type="component" value="Unassembled WGS sequence"/>
</dbReference>
<dbReference type="PANTHER" id="PTHR43246">
    <property type="entry name" value="PEPTIDYL-PROLYL CIS-TRANS ISOMERASE CYP38, CHLOROPLASTIC"/>
    <property type="match status" value="1"/>
</dbReference>
<gene>
    <name evidence="6" type="ORF">F1559_000031</name>
</gene>
<protein>
    <recommendedName>
        <fullName evidence="1">peptidylprolyl isomerase</fullName>
        <ecNumber evidence="1">5.2.1.8</ecNumber>
    </recommendedName>
</protein>
<dbReference type="Pfam" id="PF00160">
    <property type="entry name" value="Pro_isomerase"/>
    <property type="match status" value="1"/>
</dbReference>
<evidence type="ECO:0000256" key="1">
    <source>
        <dbReference type="ARBA" id="ARBA00013194"/>
    </source>
</evidence>
<evidence type="ECO:0000313" key="6">
    <source>
        <dbReference type="EMBL" id="KAF6002327.1"/>
    </source>
</evidence>
<dbReference type="Gene3D" id="2.40.100.10">
    <property type="entry name" value="Cyclophilin-like"/>
    <property type="match status" value="1"/>
</dbReference>
<dbReference type="Gene3D" id="1.20.120.290">
    <property type="entry name" value="Oxygen-evolving enhancer protein 3 (PsbQ), four-helix up-down bundle"/>
    <property type="match status" value="1"/>
</dbReference>
<dbReference type="CDD" id="cd01924">
    <property type="entry name" value="cyclophilin_TLP40_like"/>
    <property type="match status" value="1"/>
</dbReference>
<keyword evidence="3" id="KW-0697">Rotamase</keyword>
<name>A0A7J7IIK0_9RHOD</name>
<accession>A0A7J7IIK0</accession>
<dbReference type="PROSITE" id="PS50072">
    <property type="entry name" value="CSA_PPIASE_2"/>
    <property type="match status" value="1"/>
</dbReference>